<evidence type="ECO:0000259" key="1">
    <source>
        <dbReference type="Pfam" id="PF26130"/>
    </source>
</evidence>
<name>A0A9J5XAJ8_SOLCO</name>
<dbReference type="InterPro" id="IPR058594">
    <property type="entry name" value="PB1-like_dom_pln"/>
</dbReference>
<dbReference type="AlphaFoldDB" id="A0A9J5XAJ8"/>
<organism evidence="2 3">
    <name type="scientific">Solanum commersonii</name>
    <name type="common">Commerson's wild potato</name>
    <name type="synonym">Commerson's nightshade</name>
    <dbReference type="NCBI Taxonomy" id="4109"/>
    <lineage>
        <taxon>Eukaryota</taxon>
        <taxon>Viridiplantae</taxon>
        <taxon>Streptophyta</taxon>
        <taxon>Embryophyta</taxon>
        <taxon>Tracheophyta</taxon>
        <taxon>Spermatophyta</taxon>
        <taxon>Magnoliopsida</taxon>
        <taxon>eudicotyledons</taxon>
        <taxon>Gunneridae</taxon>
        <taxon>Pentapetalae</taxon>
        <taxon>asterids</taxon>
        <taxon>lamiids</taxon>
        <taxon>Solanales</taxon>
        <taxon>Solanaceae</taxon>
        <taxon>Solanoideae</taxon>
        <taxon>Solaneae</taxon>
        <taxon>Solanum</taxon>
    </lineage>
</organism>
<dbReference type="Proteomes" id="UP000824120">
    <property type="component" value="Chromosome 9"/>
</dbReference>
<dbReference type="Pfam" id="PF26130">
    <property type="entry name" value="PB1-like"/>
    <property type="match status" value="1"/>
</dbReference>
<dbReference type="OrthoDB" id="1305343at2759"/>
<protein>
    <recommendedName>
        <fullName evidence="1">PB1-like domain-containing protein</fullName>
    </recommendedName>
</protein>
<gene>
    <name evidence="2" type="ORF">H5410_045023</name>
</gene>
<sequence length="93" mass="10759">MDVYVTLRFHHGGKLQKKPCIKYDEGTVTNCFAMDVDKFSYFEFVDYVKEIGYNFSGCIVNIKPPKARHVVEVKSDEGYYVEEPIVVPLNLDM</sequence>
<accession>A0A9J5XAJ8</accession>
<evidence type="ECO:0000313" key="3">
    <source>
        <dbReference type="Proteomes" id="UP000824120"/>
    </source>
</evidence>
<proteinExistence type="predicted"/>
<comment type="caution">
    <text evidence="2">The sequence shown here is derived from an EMBL/GenBank/DDBJ whole genome shotgun (WGS) entry which is preliminary data.</text>
</comment>
<keyword evidence="3" id="KW-1185">Reference proteome</keyword>
<feature type="domain" description="PB1-like" evidence="1">
    <location>
        <begin position="1"/>
        <end position="65"/>
    </location>
</feature>
<reference evidence="2 3" key="1">
    <citation type="submission" date="2020-09" db="EMBL/GenBank/DDBJ databases">
        <title>De no assembly of potato wild relative species, Solanum commersonii.</title>
        <authorList>
            <person name="Cho K."/>
        </authorList>
    </citation>
    <scope>NUCLEOTIDE SEQUENCE [LARGE SCALE GENOMIC DNA]</scope>
    <source>
        <strain evidence="2">LZ3.2</strain>
        <tissue evidence="2">Leaf</tissue>
    </source>
</reference>
<dbReference type="EMBL" id="JACXVP010000009">
    <property type="protein sequence ID" value="KAG5584589.1"/>
    <property type="molecule type" value="Genomic_DNA"/>
</dbReference>
<evidence type="ECO:0000313" key="2">
    <source>
        <dbReference type="EMBL" id="KAG5584589.1"/>
    </source>
</evidence>